<feature type="compositionally biased region" description="Polar residues" evidence="1">
    <location>
        <begin position="93"/>
        <end position="105"/>
    </location>
</feature>
<gene>
    <name evidence="2" type="primary">AVEN_262965_1</name>
    <name evidence="2" type="ORF">TNCT_166501</name>
</gene>
<dbReference type="Proteomes" id="UP000887116">
    <property type="component" value="Unassembled WGS sequence"/>
</dbReference>
<sequence>MIYNWHSVTTMQRIFRQRYNQGLPNANNKRKWHEMFQKTRCFCKGGKVVESHMFQRKTLKELTTRMNKVHGNGRMMVAWSYKCHQNNMACSQTEAENDTLRNSAGTAIETRRLRQT</sequence>
<evidence type="ECO:0000313" key="3">
    <source>
        <dbReference type="Proteomes" id="UP000887116"/>
    </source>
</evidence>
<accession>A0A8X6KU45</accession>
<evidence type="ECO:0000313" key="2">
    <source>
        <dbReference type="EMBL" id="GFQ84196.1"/>
    </source>
</evidence>
<organism evidence="2 3">
    <name type="scientific">Trichonephila clavata</name>
    <name type="common">Joro spider</name>
    <name type="synonym">Nephila clavata</name>
    <dbReference type="NCBI Taxonomy" id="2740835"/>
    <lineage>
        <taxon>Eukaryota</taxon>
        <taxon>Metazoa</taxon>
        <taxon>Ecdysozoa</taxon>
        <taxon>Arthropoda</taxon>
        <taxon>Chelicerata</taxon>
        <taxon>Arachnida</taxon>
        <taxon>Araneae</taxon>
        <taxon>Araneomorphae</taxon>
        <taxon>Entelegynae</taxon>
        <taxon>Araneoidea</taxon>
        <taxon>Nephilidae</taxon>
        <taxon>Trichonephila</taxon>
    </lineage>
</organism>
<dbReference type="AlphaFoldDB" id="A0A8X6KU45"/>
<feature type="region of interest" description="Disordered" evidence="1">
    <location>
        <begin position="93"/>
        <end position="116"/>
    </location>
</feature>
<dbReference type="EMBL" id="BMAO01002905">
    <property type="protein sequence ID" value="GFQ84196.1"/>
    <property type="molecule type" value="Genomic_DNA"/>
</dbReference>
<dbReference type="OrthoDB" id="6611281at2759"/>
<protein>
    <submittedName>
        <fullName evidence="2">DUF4817 domain-containing protein</fullName>
    </submittedName>
</protein>
<name>A0A8X6KU45_TRICU</name>
<evidence type="ECO:0000256" key="1">
    <source>
        <dbReference type="SAM" id="MobiDB-lite"/>
    </source>
</evidence>
<comment type="caution">
    <text evidence="2">The sequence shown here is derived from an EMBL/GenBank/DDBJ whole genome shotgun (WGS) entry which is preliminary data.</text>
</comment>
<keyword evidence="3" id="KW-1185">Reference proteome</keyword>
<proteinExistence type="predicted"/>
<reference evidence="2" key="1">
    <citation type="submission" date="2020-07" db="EMBL/GenBank/DDBJ databases">
        <title>Multicomponent nature underlies the extraordinary mechanical properties of spider dragline silk.</title>
        <authorList>
            <person name="Kono N."/>
            <person name="Nakamura H."/>
            <person name="Mori M."/>
            <person name="Yoshida Y."/>
            <person name="Ohtoshi R."/>
            <person name="Malay A.D."/>
            <person name="Moran D.A.P."/>
            <person name="Tomita M."/>
            <person name="Numata K."/>
            <person name="Arakawa K."/>
        </authorList>
    </citation>
    <scope>NUCLEOTIDE SEQUENCE</scope>
</reference>